<feature type="transmembrane region" description="Helical" evidence="7">
    <location>
        <begin position="283"/>
        <end position="309"/>
    </location>
</feature>
<reference evidence="9 10" key="1">
    <citation type="submission" date="2018-11" db="EMBL/GenBank/DDBJ databases">
        <title>Sequencing the genomes of 1000 actinobacteria strains.</title>
        <authorList>
            <person name="Klenk H.-P."/>
        </authorList>
    </citation>
    <scope>NUCLEOTIDE SEQUENCE [LARGE SCALE GENOMIC DNA]</scope>
    <source>
        <strain evidence="9 10">DSM 44254</strain>
    </source>
</reference>
<dbReference type="PROSITE" id="PS50928">
    <property type="entry name" value="ABC_TM1"/>
    <property type="match status" value="1"/>
</dbReference>
<evidence type="ECO:0000256" key="1">
    <source>
        <dbReference type="ARBA" id="ARBA00004651"/>
    </source>
</evidence>
<feature type="transmembrane region" description="Helical" evidence="7">
    <location>
        <begin position="148"/>
        <end position="171"/>
    </location>
</feature>
<keyword evidence="5 7" id="KW-1133">Transmembrane helix</keyword>
<evidence type="ECO:0000256" key="2">
    <source>
        <dbReference type="ARBA" id="ARBA00022448"/>
    </source>
</evidence>
<proteinExistence type="inferred from homology"/>
<dbReference type="EMBL" id="RJKE01000001">
    <property type="protein sequence ID" value="ROO89002.1"/>
    <property type="molecule type" value="Genomic_DNA"/>
</dbReference>
<protein>
    <submittedName>
        <fullName evidence="9">Peptide/nickel transport system permease protein</fullName>
    </submittedName>
</protein>
<dbReference type="RefSeq" id="WP_123670821.1">
    <property type="nucleotide sequence ID" value="NZ_RJKE01000001.1"/>
</dbReference>
<dbReference type="InterPro" id="IPR045621">
    <property type="entry name" value="BPD_transp_1_N"/>
</dbReference>
<dbReference type="GO" id="GO:0055085">
    <property type="term" value="P:transmembrane transport"/>
    <property type="evidence" value="ECO:0007669"/>
    <property type="project" value="InterPro"/>
</dbReference>
<dbReference type="OrthoDB" id="9778910at2"/>
<keyword evidence="2 7" id="KW-0813">Transport</keyword>
<evidence type="ECO:0000256" key="6">
    <source>
        <dbReference type="ARBA" id="ARBA00023136"/>
    </source>
</evidence>
<dbReference type="Proteomes" id="UP000272400">
    <property type="component" value="Unassembled WGS sequence"/>
</dbReference>
<dbReference type="InterPro" id="IPR035906">
    <property type="entry name" value="MetI-like_sf"/>
</dbReference>
<keyword evidence="6 7" id="KW-0472">Membrane</keyword>
<keyword evidence="3" id="KW-1003">Cell membrane</keyword>
<evidence type="ECO:0000313" key="9">
    <source>
        <dbReference type="EMBL" id="ROO89002.1"/>
    </source>
</evidence>
<feature type="transmembrane region" description="Helical" evidence="7">
    <location>
        <begin position="113"/>
        <end position="136"/>
    </location>
</feature>
<feature type="transmembrane region" description="Helical" evidence="7">
    <location>
        <begin position="21"/>
        <end position="39"/>
    </location>
</feature>
<comment type="caution">
    <text evidence="9">The sequence shown here is derived from an EMBL/GenBank/DDBJ whole genome shotgun (WGS) entry which is preliminary data.</text>
</comment>
<keyword evidence="10" id="KW-1185">Reference proteome</keyword>
<evidence type="ECO:0000256" key="3">
    <source>
        <dbReference type="ARBA" id="ARBA00022475"/>
    </source>
</evidence>
<feature type="transmembrane region" description="Helical" evidence="7">
    <location>
        <begin position="183"/>
        <end position="202"/>
    </location>
</feature>
<dbReference type="AlphaFoldDB" id="A0A3N1D635"/>
<comment type="similarity">
    <text evidence="7">Belongs to the binding-protein-dependent transport system permease family.</text>
</comment>
<dbReference type="GO" id="GO:0005886">
    <property type="term" value="C:plasma membrane"/>
    <property type="evidence" value="ECO:0007669"/>
    <property type="project" value="UniProtKB-SubCell"/>
</dbReference>
<dbReference type="InterPro" id="IPR000515">
    <property type="entry name" value="MetI-like"/>
</dbReference>
<gene>
    <name evidence="9" type="ORF">EDD29_6689</name>
</gene>
<evidence type="ECO:0000313" key="10">
    <source>
        <dbReference type="Proteomes" id="UP000272400"/>
    </source>
</evidence>
<feature type="transmembrane region" description="Helical" evidence="7">
    <location>
        <begin position="237"/>
        <end position="263"/>
    </location>
</feature>
<name>A0A3N1D635_9ACTN</name>
<sequence>MSSSPDRRAVPRYVAGRLAQAAVVVWAAFTVVFAIQRLVPGDPVELMLSGRNGFEAVPPEDVARVRAELGFDRPVAVQYLDAAVSAVRGDFGASIQTGRPVAAMLAEALPATLTLGLTALALSVAAGTLLAVAANLPHGGALRALPGLAVSLPSFLVGLVLIQLFALRWPLLPSLGGSGLPGLVLPACTLAIPGAALVAQVLGRSLAETLREPYCETLRATGASTVRVVLRHGLRNAAIPAVTVAGVLTGGLIGGAVVVETVFSRQGVGRIVQFAVSTQDLPVVQGVVVVAAVGFAGVNLAVDLLYPVLDPRVRTVRRPSGALRAVKA</sequence>
<keyword evidence="4 7" id="KW-0812">Transmembrane</keyword>
<dbReference type="PANTHER" id="PTHR43163:SF6">
    <property type="entry name" value="DIPEPTIDE TRANSPORT SYSTEM PERMEASE PROTEIN DPPB-RELATED"/>
    <property type="match status" value="1"/>
</dbReference>
<dbReference type="SUPFAM" id="SSF161098">
    <property type="entry name" value="MetI-like"/>
    <property type="match status" value="1"/>
</dbReference>
<dbReference type="Pfam" id="PF19300">
    <property type="entry name" value="BPD_transp_1_N"/>
    <property type="match status" value="1"/>
</dbReference>
<dbReference type="Gene3D" id="1.10.3720.10">
    <property type="entry name" value="MetI-like"/>
    <property type="match status" value="1"/>
</dbReference>
<evidence type="ECO:0000256" key="5">
    <source>
        <dbReference type="ARBA" id="ARBA00022989"/>
    </source>
</evidence>
<evidence type="ECO:0000259" key="8">
    <source>
        <dbReference type="PROSITE" id="PS50928"/>
    </source>
</evidence>
<comment type="subcellular location">
    <subcellularLocation>
        <location evidence="1 7">Cell membrane</location>
        <topology evidence="1 7">Multi-pass membrane protein</topology>
    </subcellularLocation>
</comment>
<feature type="domain" description="ABC transmembrane type-1" evidence="8">
    <location>
        <begin position="109"/>
        <end position="306"/>
    </location>
</feature>
<dbReference type="PANTHER" id="PTHR43163">
    <property type="entry name" value="DIPEPTIDE TRANSPORT SYSTEM PERMEASE PROTEIN DPPB-RELATED"/>
    <property type="match status" value="1"/>
</dbReference>
<evidence type="ECO:0000256" key="7">
    <source>
        <dbReference type="RuleBase" id="RU363032"/>
    </source>
</evidence>
<accession>A0A3N1D635</accession>
<evidence type="ECO:0000256" key="4">
    <source>
        <dbReference type="ARBA" id="ARBA00022692"/>
    </source>
</evidence>
<dbReference type="Pfam" id="PF00528">
    <property type="entry name" value="BPD_transp_1"/>
    <property type="match status" value="1"/>
</dbReference>
<organism evidence="9 10">
    <name type="scientific">Actinocorallia herbida</name>
    <dbReference type="NCBI Taxonomy" id="58109"/>
    <lineage>
        <taxon>Bacteria</taxon>
        <taxon>Bacillati</taxon>
        <taxon>Actinomycetota</taxon>
        <taxon>Actinomycetes</taxon>
        <taxon>Streptosporangiales</taxon>
        <taxon>Thermomonosporaceae</taxon>
        <taxon>Actinocorallia</taxon>
    </lineage>
</organism>